<sequence length="462" mass="48237">LCCPVQFWPGRPASQHQSTTSTPTPTSTSTSTLTCASSSTFVGLEAPVSASFLEVTAAALLQHHLTGRLQPVSQTDQSVVNATTTATVPTASPSPSTSTSISTSTTLTSTTNNSNSNSNSNSTTSTSAVPPTRPADQSLEEAWSRAVDFAKQLLPGLFSRPPTDEQIAAWPRPSAASSLTPLPRRHTSPLVNGFISQPIEPAEVEAPSRLVDSALPITGPGSGPGLGLGLGFGLPPPVFTTDSWLAGHDFVCPPSAIRPADGVDWSLGVAGARQTNPGVFEAWQPPLTNHRSPARPANHEASLAALPPSPDAVQGLAEAHERVGNKSMVMMMMMMMPSLFGLPCQVRPPSDELQKMPTHLSASGPAGGPTGKRYNSHLATVVKPARPEGVSEARVSVVASACGAGMTTVGHVRHTLDSHARGKGTLAPRRLGPPRHRRAATVPQNSINLVCFWREAQSQPGH</sequence>
<proteinExistence type="predicted"/>
<feature type="region of interest" description="Disordered" evidence="1">
    <location>
        <begin position="352"/>
        <end position="371"/>
    </location>
</feature>
<gene>
    <name evidence="2" type="ORF">PXEA_LOCUS20580</name>
</gene>
<keyword evidence="3" id="KW-1185">Reference proteome</keyword>
<name>A0A3S5A423_9PLAT</name>
<feature type="region of interest" description="Disordered" evidence="1">
    <location>
        <begin position="8"/>
        <end position="32"/>
    </location>
</feature>
<feature type="non-terminal residue" evidence="2">
    <location>
        <position position="1"/>
    </location>
</feature>
<evidence type="ECO:0000313" key="3">
    <source>
        <dbReference type="Proteomes" id="UP000784294"/>
    </source>
</evidence>
<dbReference type="EMBL" id="CAAALY010085194">
    <property type="protein sequence ID" value="VEL27140.1"/>
    <property type="molecule type" value="Genomic_DNA"/>
</dbReference>
<organism evidence="2 3">
    <name type="scientific">Protopolystoma xenopodis</name>
    <dbReference type="NCBI Taxonomy" id="117903"/>
    <lineage>
        <taxon>Eukaryota</taxon>
        <taxon>Metazoa</taxon>
        <taxon>Spiralia</taxon>
        <taxon>Lophotrochozoa</taxon>
        <taxon>Platyhelminthes</taxon>
        <taxon>Monogenea</taxon>
        <taxon>Polyopisthocotylea</taxon>
        <taxon>Polystomatidea</taxon>
        <taxon>Polystomatidae</taxon>
        <taxon>Protopolystoma</taxon>
    </lineage>
</organism>
<accession>A0A3S5A423</accession>
<comment type="caution">
    <text evidence="2">The sequence shown here is derived from an EMBL/GenBank/DDBJ whole genome shotgun (WGS) entry which is preliminary data.</text>
</comment>
<evidence type="ECO:0000313" key="2">
    <source>
        <dbReference type="EMBL" id="VEL27140.1"/>
    </source>
</evidence>
<reference evidence="2" key="1">
    <citation type="submission" date="2018-11" db="EMBL/GenBank/DDBJ databases">
        <authorList>
            <consortium name="Pathogen Informatics"/>
        </authorList>
    </citation>
    <scope>NUCLEOTIDE SEQUENCE</scope>
</reference>
<feature type="compositionally biased region" description="Low complexity" evidence="1">
    <location>
        <begin position="18"/>
        <end position="32"/>
    </location>
</feature>
<feature type="compositionally biased region" description="Low complexity" evidence="1">
    <location>
        <begin position="85"/>
        <end position="130"/>
    </location>
</feature>
<dbReference type="Proteomes" id="UP000784294">
    <property type="component" value="Unassembled WGS sequence"/>
</dbReference>
<dbReference type="AlphaFoldDB" id="A0A3S5A423"/>
<protein>
    <submittedName>
        <fullName evidence="2">Uncharacterized protein</fullName>
    </submittedName>
</protein>
<feature type="region of interest" description="Disordered" evidence="1">
    <location>
        <begin position="85"/>
        <end position="140"/>
    </location>
</feature>
<evidence type="ECO:0000256" key="1">
    <source>
        <dbReference type="SAM" id="MobiDB-lite"/>
    </source>
</evidence>